<dbReference type="InParanoid" id="A0A177BX60"/>
<dbReference type="Proteomes" id="UP000077069">
    <property type="component" value="Unassembled WGS sequence"/>
</dbReference>
<dbReference type="EMBL" id="KV441561">
    <property type="protein sequence ID" value="OAF99725.1"/>
    <property type="molecule type" value="Genomic_DNA"/>
</dbReference>
<sequence length="76" mass="8527">MASYDLFLFQHLISPRPFLMIAGSNAQTMHYSRTAAGDAKAPKELSVVRGKNHFQLYDDLNDTALKLIELFGKALQ</sequence>
<dbReference type="InterPro" id="IPR051411">
    <property type="entry name" value="Polyketide_trans_af380"/>
</dbReference>
<dbReference type="AlphaFoldDB" id="A0A177BX60"/>
<comment type="similarity">
    <text evidence="1">Belongs to the polyketide transferase af380 family.</text>
</comment>
<organism evidence="2 3">
    <name type="scientific">Paraphaeosphaeria sporulosa</name>
    <dbReference type="NCBI Taxonomy" id="1460663"/>
    <lineage>
        <taxon>Eukaryota</taxon>
        <taxon>Fungi</taxon>
        <taxon>Dikarya</taxon>
        <taxon>Ascomycota</taxon>
        <taxon>Pezizomycotina</taxon>
        <taxon>Dothideomycetes</taxon>
        <taxon>Pleosporomycetidae</taxon>
        <taxon>Pleosporales</taxon>
        <taxon>Massarineae</taxon>
        <taxon>Didymosphaeriaceae</taxon>
        <taxon>Paraphaeosphaeria</taxon>
    </lineage>
</organism>
<dbReference type="GeneID" id="28763097"/>
<name>A0A177BX60_9PLEO</name>
<gene>
    <name evidence="2" type="ORF">CC84DRAFT_1169240</name>
</gene>
<dbReference type="RefSeq" id="XP_018030091.1">
    <property type="nucleotide sequence ID" value="XM_018179611.1"/>
</dbReference>
<dbReference type="PANTHER" id="PTHR47751">
    <property type="entry name" value="SUPERFAMILY HYDROLASE, PUTATIVE (AFU_ORTHOLOGUE AFUA_2G16580)-RELATED"/>
    <property type="match status" value="1"/>
</dbReference>
<dbReference type="InterPro" id="IPR029058">
    <property type="entry name" value="AB_hydrolase_fold"/>
</dbReference>
<accession>A0A177BX60</accession>
<dbReference type="OrthoDB" id="2498029at2759"/>
<protein>
    <recommendedName>
        <fullName evidence="4">Alpha/beta hydrolase</fullName>
    </recommendedName>
</protein>
<evidence type="ECO:0000256" key="1">
    <source>
        <dbReference type="ARBA" id="ARBA00029464"/>
    </source>
</evidence>
<evidence type="ECO:0008006" key="4">
    <source>
        <dbReference type="Google" id="ProtNLM"/>
    </source>
</evidence>
<dbReference type="PANTHER" id="PTHR47751:SF1">
    <property type="entry name" value="SUPERFAMILY HYDROLASE, PUTATIVE (AFU_ORTHOLOGUE AFUA_2G16580)-RELATED"/>
    <property type="match status" value="1"/>
</dbReference>
<proteinExistence type="inferred from homology"/>
<keyword evidence="3" id="KW-1185">Reference proteome</keyword>
<reference evidence="2 3" key="1">
    <citation type="submission" date="2016-05" db="EMBL/GenBank/DDBJ databases">
        <title>Comparative analysis of secretome profiles of manganese(II)-oxidizing ascomycete fungi.</title>
        <authorList>
            <consortium name="DOE Joint Genome Institute"/>
            <person name="Zeiner C.A."/>
            <person name="Purvine S.O."/>
            <person name="Zink E.M."/>
            <person name="Wu S."/>
            <person name="Pasa-Tolic L."/>
            <person name="Chaput D.L."/>
            <person name="Haridas S."/>
            <person name="Grigoriev I.V."/>
            <person name="Santelli C.M."/>
            <person name="Hansel C.M."/>
        </authorList>
    </citation>
    <scope>NUCLEOTIDE SEQUENCE [LARGE SCALE GENOMIC DNA]</scope>
    <source>
        <strain evidence="2 3">AP3s5-JAC2a</strain>
    </source>
</reference>
<dbReference type="Gene3D" id="3.40.50.1820">
    <property type="entry name" value="alpha/beta hydrolase"/>
    <property type="match status" value="1"/>
</dbReference>
<evidence type="ECO:0000313" key="2">
    <source>
        <dbReference type="EMBL" id="OAF99725.1"/>
    </source>
</evidence>
<evidence type="ECO:0000313" key="3">
    <source>
        <dbReference type="Proteomes" id="UP000077069"/>
    </source>
</evidence>